<gene>
    <name evidence="1" type="primary">MLCL383.25</name>
</gene>
<reference evidence="1" key="1">
    <citation type="journal article" date="1993" name="Mol. Microbiol.">
        <title>Use of an ordered cosmid library to deduce the genomic organization of Mycobacterium leprae.</title>
        <authorList>
            <person name="Eiglmeier K."/>
            <person name="Honore N."/>
            <person name="Woods S.A."/>
            <person name="Caudron B."/>
            <person name="Cole S.T."/>
        </authorList>
    </citation>
    <scope>NUCLEOTIDE SEQUENCE</scope>
</reference>
<name>O07699_MYCLR</name>
<proteinExistence type="predicted"/>
<protein>
    <submittedName>
        <fullName evidence="1">Uncharacterized protein</fullName>
    </submittedName>
</protein>
<reference evidence="1" key="3">
    <citation type="submission" date="1997-06" db="EMBL/GenBank/DDBJ databases">
        <authorList>
            <person name="Parkhill J."/>
            <person name="Barrell B.G."/>
            <person name="Rajandream M.A."/>
        </authorList>
    </citation>
    <scope>NUCLEOTIDE SEQUENCE</scope>
</reference>
<sequence length="131" mass="13875">MRIIVPETGYIGREPSYLLNCQAFSRSRLSAWRGGRIQQKIPPSLVSPSASNRCHGRSLVGSQMAIFIFSHPTTAVGVGKLSTSLSSAGPVESRGDCAVPLLPATAFGGLVWVECGGRLDVVYSCPLPTLT</sequence>
<organism evidence="1">
    <name type="scientific">Mycobacterium leprae</name>
    <dbReference type="NCBI Taxonomy" id="1769"/>
    <lineage>
        <taxon>Bacteria</taxon>
        <taxon>Bacillati</taxon>
        <taxon>Actinomycetota</taxon>
        <taxon>Actinomycetes</taxon>
        <taxon>Mycobacteriales</taxon>
        <taxon>Mycobacteriaceae</taxon>
        <taxon>Mycobacterium</taxon>
    </lineage>
</organism>
<evidence type="ECO:0000313" key="1">
    <source>
        <dbReference type="EMBL" id="CAB09927.1"/>
    </source>
</evidence>
<dbReference type="AlphaFoldDB" id="O07699"/>
<accession>O07699</accession>
<dbReference type="EMBL" id="Z97179">
    <property type="protein sequence ID" value="CAB09927.1"/>
    <property type="molecule type" value="Genomic_DNA"/>
</dbReference>
<reference evidence="1" key="2">
    <citation type="submission" date="1997-06" db="EMBL/GenBank/DDBJ databases">
        <authorList>
            <person name="Oliver K."/>
            <person name="Harris D."/>
        </authorList>
    </citation>
    <scope>NUCLEOTIDE SEQUENCE</scope>
</reference>